<comment type="caution">
    <text evidence="1">The sequence shown here is derived from an EMBL/GenBank/DDBJ whole genome shotgun (WGS) entry which is preliminary data.</text>
</comment>
<dbReference type="Proteomes" id="UP001440984">
    <property type="component" value="Unassembled WGS sequence"/>
</dbReference>
<dbReference type="InterPro" id="IPR010281">
    <property type="entry name" value="DUF885"/>
</dbReference>
<protein>
    <submittedName>
        <fullName evidence="1">DUF885 domain-containing protein</fullName>
    </submittedName>
</protein>
<evidence type="ECO:0000313" key="1">
    <source>
        <dbReference type="EMBL" id="MEQ0561174.1"/>
    </source>
</evidence>
<dbReference type="RefSeq" id="WP_348952359.1">
    <property type="nucleotide sequence ID" value="NZ_JBDZYD010000006.1"/>
</dbReference>
<dbReference type="Pfam" id="PF05960">
    <property type="entry name" value="DUF885"/>
    <property type="match status" value="4"/>
</dbReference>
<keyword evidence="2" id="KW-1185">Reference proteome</keyword>
<reference evidence="1 2" key="1">
    <citation type="submission" date="2024-05" db="EMBL/GenBank/DDBJ databases">
        <authorList>
            <person name="Zhao H."/>
            <person name="Xu Y."/>
            <person name="Lin S."/>
            <person name="Spain J.C."/>
            <person name="Zhou N.-Y."/>
        </authorList>
    </citation>
    <scope>NUCLEOTIDE SEQUENCE [LARGE SCALE GENOMIC DNA]</scope>
    <source>
        <strain evidence="1 2">NEAU-NG30</strain>
    </source>
</reference>
<dbReference type="PANTHER" id="PTHR33361:SF2">
    <property type="entry name" value="DUF885 DOMAIN-CONTAINING PROTEIN"/>
    <property type="match status" value="1"/>
</dbReference>
<gene>
    <name evidence="1" type="ORF">ABJI51_18975</name>
</gene>
<proteinExistence type="predicted"/>
<evidence type="ECO:0000313" key="2">
    <source>
        <dbReference type="Proteomes" id="UP001440984"/>
    </source>
</evidence>
<dbReference type="PANTHER" id="PTHR33361">
    <property type="entry name" value="GLR0591 PROTEIN"/>
    <property type="match status" value="1"/>
</dbReference>
<name>A0ABV0LGV1_9PSEU</name>
<sequence>MTTVTELADEFAEALFAADPLTPALLGVRPAEPGLPDLSAEAEQAFRARLVDLLERARALGTDEDRVTREVLIASAEARIAAIDSRMAEFTVTDLFVGPAASLLNALPMTTVTAGETAEAQLGRLAEIPRFLRQAAQRHAEGIADGLLPVAHLIDAAVAHLDRYLADPAADPLRRQPAPDEEFERRREQLLADVVRPAFAEYRDFLVTEVRPHGRPADRPGLSWLPGGEERYASLARLHTTTGLTPQELHRIGLDVIDGLAAEYRELGAKVFGTDDLAEIFERLRTDPALRWTSGDEILDTARTAIARAAAEAPKWFGTVPEQQCTVEAVPAEVAPGAPAAYYLRPAADGSRPGIYFANTHEAGERFRHTAEATAFHEAVPGHHFQLSLAQGLTDLPLLRRIGGFTAYIEGWGLYSERLAEEMGLYSDDIARLGMLTADSMRAARLVVDTGLHALGWSREQAVDYFLEHTPEARVEVETEVDRYIAWPGQALAYMVGRLEIQRMRRRAEERLGSRFDVRAFHDLVLSGGALPLSVLGSVVDEWVAGHGDTVAGLAAEFVELSLEQEPLSASVLGLPGDHDRLAEQTREAQERYLAAFTALGARARAIPDDGLTPEEVVTREVIVGAAEVETGRLGARTADIAVSDGLTAPALGLLIQLPYYRLDDERKARGYLARLGAIERYLADLTDRQRESLAEGLVPPAYLARVGIEYIDRYLAAPDSDPLKVGTTAEVEGFEAERDRLLAEVVRPAYARYRDFLRTEVEPVGRPDTAPGISHVPDGAQRYAALIRAETTTERTAQELHETGLALIEKLAGEYRELGAKVFGTTDLAEIFERLRTDPALRWRDGEELLSAARDAIARAEAVAPQWFSRIPAQKCEVAPVPEAEAAGGTIAYYLPPSLDGTRPGVYYANTYEAAKRPRFTSEAIAFHEAVPGHHFQLSLAQELGDLPLLRRICMFNAYAEGWGLYAERLADEMGLYSDDVSRLGMLTQDSMRAGRLVVDTGLHALGWSRRQAIDFLVEHTPMARLEIEAEVDRYVGWPGQALGYMVGRLEIERLRAEAEAALGERFDIRGFHEVVLGHGMLPLSALAKVVGDWVASQGDTPGRLADELVDLIFERQPLMPSVFGLPCDHAKLPDPSTEAEAGFRARYAAIAARAEAIDPAGLPAAERVTRDVVISQARTAIDVIDSRRADVAVSDGLGAPALQPLLFLPQTVLDDEPKVRGYLARLAGMGNFLDTLIARQRAAVAEGFVPPEFLVRVGIGYVDRYLGAPDSDPLRVTPPYALDGFEAERDRLLAEIVRPAFARYRAFLAEEVAPVARPETSPGIGQLPGGPERYAALIRAETTTERTAEELHETGLAIIAKLAGEYRELGRKLFGTEDLAEIFERLRTDPALRWRDGDELLSAARDAVARAEAVAPQWFSRVPEQKCEVAPVPEAEAAGGTIAYYVWPSFDGTRPGVYYANTYEAAQRPRFTSEAVAFHEAVPGHHFQLSLAQDLTGVPLLRRIADVNAYAEGWGLYAERLADEMGLYSDDVSRLGMLTQDSMRAARLVVDTGLHALGWSRQQAVDYLVEHTPMAKLEIEAEVDRYAANPGQALGYMVGRLEIERLRAEAEAALGERFDIREFHDVVLGSGTVPLPVLADLVHAWVASRAYTPGRLADELLELMFEAQPLLRSIHGLPGAHDKLADQTAEAAARYRAGLAGIIARAEAIDAAALSPSDRVTRDVVIWQARVEIDIRDSGRADLAVSDGLAAPALELLMELPQTILDDEAKARGYLSRLAAIGTYLDQLIERQRAALAEGLVPPEFLVRIGIGYVERYLGAPEEDPLKVPVHGLEAERDRLLAEVVRPAYARYRDFLAGEVVPVARPETSPGLCDLPGGAERYAALIRAETTTERTAQELHETGLRIIGQLAEEYRELGAKVFGTTDLAEIFDRIRTDPALRWRDGDELLDTARRTIARAEAVAPQWFLRVPEQRCQVAPVPPAEADGGSIAYYIEPSLDGSRPGTYYANTRDAEQRQRTLAESVAFHEAVPGHHFQLTLAQQLTGVPLLRRIAMFNAFAEGWGLYAERLADEMGLYSGDVARFGLLTQDSMRAARLVVDTGLHALGWSRQQAVDYLRDNTPMAPIEIEAEIDRYAGHPGQALGYMVGRLEIERLRAGAEEALGERFDIREFHDVVLGSGTVPLPVLANLVDDWVAERAARDEE</sequence>
<organism evidence="1 2">
    <name type="scientific">Amycolatopsis melonis</name>
    <dbReference type="NCBI Taxonomy" id="3156488"/>
    <lineage>
        <taxon>Bacteria</taxon>
        <taxon>Bacillati</taxon>
        <taxon>Actinomycetota</taxon>
        <taxon>Actinomycetes</taxon>
        <taxon>Pseudonocardiales</taxon>
        <taxon>Pseudonocardiaceae</taxon>
        <taxon>Amycolatopsis</taxon>
    </lineage>
</organism>
<accession>A0ABV0LGV1</accession>
<dbReference type="EMBL" id="JBDZYD010000006">
    <property type="protein sequence ID" value="MEQ0561174.1"/>
    <property type="molecule type" value="Genomic_DNA"/>
</dbReference>